<proteinExistence type="predicted"/>
<dbReference type="AlphaFoldDB" id="A0A0E9XUJ3"/>
<dbReference type="EMBL" id="GBXM01002185">
    <property type="protein sequence ID" value="JAI06393.1"/>
    <property type="molecule type" value="Transcribed_RNA"/>
</dbReference>
<accession>A0A0E9XUJ3</accession>
<name>A0A0E9XUJ3_ANGAN</name>
<protein>
    <submittedName>
        <fullName evidence="1">Uncharacterized protein</fullName>
    </submittedName>
</protein>
<reference evidence="1" key="2">
    <citation type="journal article" date="2015" name="Fish Shellfish Immunol.">
        <title>Early steps in the European eel (Anguilla anguilla)-Vibrio vulnificus interaction in the gills: Role of the RtxA13 toxin.</title>
        <authorList>
            <person name="Callol A."/>
            <person name="Pajuelo D."/>
            <person name="Ebbesson L."/>
            <person name="Teles M."/>
            <person name="MacKenzie S."/>
            <person name="Amaro C."/>
        </authorList>
    </citation>
    <scope>NUCLEOTIDE SEQUENCE</scope>
</reference>
<sequence length="46" mass="5497">MSVLFYKEKITNILKYSFLITQCDHSDSCNIHLLQDFRMLYLKPSV</sequence>
<organism evidence="1">
    <name type="scientific">Anguilla anguilla</name>
    <name type="common">European freshwater eel</name>
    <name type="synonym">Muraena anguilla</name>
    <dbReference type="NCBI Taxonomy" id="7936"/>
    <lineage>
        <taxon>Eukaryota</taxon>
        <taxon>Metazoa</taxon>
        <taxon>Chordata</taxon>
        <taxon>Craniata</taxon>
        <taxon>Vertebrata</taxon>
        <taxon>Euteleostomi</taxon>
        <taxon>Actinopterygii</taxon>
        <taxon>Neopterygii</taxon>
        <taxon>Teleostei</taxon>
        <taxon>Anguilliformes</taxon>
        <taxon>Anguillidae</taxon>
        <taxon>Anguilla</taxon>
    </lineage>
</organism>
<evidence type="ECO:0000313" key="1">
    <source>
        <dbReference type="EMBL" id="JAI06393.1"/>
    </source>
</evidence>
<reference evidence="1" key="1">
    <citation type="submission" date="2014-11" db="EMBL/GenBank/DDBJ databases">
        <authorList>
            <person name="Amaro Gonzalez C."/>
        </authorList>
    </citation>
    <scope>NUCLEOTIDE SEQUENCE</scope>
</reference>